<sequence>WFNLAVDNHEAIDEYSTTSYADSNAATKKCSQNSWSSKKISTVIQRFPNNGYHTMVSQQRCKSCKKLGALQLDKNSYGERITYRLKKWAFALRSLNTMGKPVGRRMSIYL</sequence>
<keyword evidence="6" id="KW-1185">Reference proteome</keyword>
<dbReference type="EMBL" id="MU853231">
    <property type="protein sequence ID" value="KAK4122164.1"/>
    <property type="molecule type" value="Genomic_DNA"/>
</dbReference>
<reference evidence="5" key="2">
    <citation type="submission" date="2023-05" db="EMBL/GenBank/DDBJ databases">
        <authorList>
            <consortium name="Lawrence Berkeley National Laboratory"/>
            <person name="Steindorff A."/>
            <person name="Hensen N."/>
            <person name="Bonometti L."/>
            <person name="Westerberg I."/>
            <person name="Brannstrom I.O."/>
            <person name="Guillou S."/>
            <person name="Cros-Aarteil S."/>
            <person name="Calhoun S."/>
            <person name="Haridas S."/>
            <person name="Kuo A."/>
            <person name="Mondo S."/>
            <person name="Pangilinan J."/>
            <person name="Riley R."/>
            <person name="Labutti K."/>
            <person name="Andreopoulos B."/>
            <person name="Lipzen A."/>
            <person name="Chen C."/>
            <person name="Yanf M."/>
            <person name="Daum C."/>
            <person name="Ng V."/>
            <person name="Clum A."/>
            <person name="Ohm R."/>
            <person name="Martin F."/>
            <person name="Silar P."/>
            <person name="Natvig D."/>
            <person name="Lalanne C."/>
            <person name="Gautier V."/>
            <person name="Ament-Velasquez S.L."/>
            <person name="Kruys A."/>
            <person name="Hutchinson M.I."/>
            <person name="Powell A.J."/>
            <person name="Barry K."/>
            <person name="Miller A.N."/>
            <person name="Grigoriev I.V."/>
            <person name="Debuchy R."/>
            <person name="Gladieux P."/>
            <person name="Thoren M.H."/>
            <person name="Johannesson H."/>
        </authorList>
    </citation>
    <scope>NUCLEOTIDE SEQUENCE</scope>
    <source>
        <strain evidence="5">CBS 731.68</strain>
    </source>
</reference>
<dbReference type="RefSeq" id="XP_062645935.1">
    <property type="nucleotide sequence ID" value="XM_062789138.1"/>
</dbReference>
<accession>A0AAN6TWX3</accession>
<keyword evidence="3" id="KW-0862">Zinc</keyword>
<dbReference type="GO" id="GO:0008270">
    <property type="term" value="F:zinc ion binding"/>
    <property type="evidence" value="ECO:0007669"/>
    <property type="project" value="UniProtKB-KW"/>
</dbReference>
<dbReference type="AlphaFoldDB" id="A0AAN6TWX3"/>
<keyword evidence="2" id="KW-0863">Zinc-finger</keyword>
<evidence type="ECO:0000313" key="6">
    <source>
        <dbReference type="Proteomes" id="UP001302602"/>
    </source>
</evidence>
<proteinExistence type="predicted"/>
<feature type="domain" description="3CxxC-type" evidence="4">
    <location>
        <begin position="28"/>
        <end position="87"/>
    </location>
</feature>
<protein>
    <recommendedName>
        <fullName evidence="4">3CxxC-type domain-containing protein</fullName>
    </recommendedName>
</protein>
<evidence type="ECO:0000256" key="2">
    <source>
        <dbReference type="ARBA" id="ARBA00022771"/>
    </source>
</evidence>
<dbReference type="Pfam" id="PF13695">
    <property type="entry name" value="Zn_ribbon_3CxxC"/>
    <property type="match status" value="1"/>
</dbReference>
<organism evidence="5 6">
    <name type="scientific">Parathielavia appendiculata</name>
    <dbReference type="NCBI Taxonomy" id="2587402"/>
    <lineage>
        <taxon>Eukaryota</taxon>
        <taxon>Fungi</taxon>
        <taxon>Dikarya</taxon>
        <taxon>Ascomycota</taxon>
        <taxon>Pezizomycotina</taxon>
        <taxon>Sordariomycetes</taxon>
        <taxon>Sordariomycetidae</taxon>
        <taxon>Sordariales</taxon>
        <taxon>Chaetomiaceae</taxon>
        <taxon>Parathielavia</taxon>
    </lineage>
</organism>
<comment type="caution">
    <text evidence="5">The sequence shown here is derived from an EMBL/GenBank/DDBJ whole genome shotgun (WGS) entry which is preliminary data.</text>
</comment>
<gene>
    <name evidence="5" type="ORF">N657DRAFT_575905</name>
</gene>
<dbReference type="GeneID" id="87825908"/>
<dbReference type="Proteomes" id="UP001302602">
    <property type="component" value="Unassembled WGS sequence"/>
</dbReference>
<feature type="non-terminal residue" evidence="5">
    <location>
        <position position="1"/>
    </location>
</feature>
<evidence type="ECO:0000259" key="4">
    <source>
        <dbReference type="Pfam" id="PF13695"/>
    </source>
</evidence>
<evidence type="ECO:0000313" key="5">
    <source>
        <dbReference type="EMBL" id="KAK4122164.1"/>
    </source>
</evidence>
<dbReference type="InterPro" id="IPR027377">
    <property type="entry name" value="ZAR1/RTP1-5-like_Znf-3CxxC"/>
</dbReference>
<reference evidence="5" key="1">
    <citation type="journal article" date="2023" name="Mol. Phylogenet. Evol.">
        <title>Genome-scale phylogeny and comparative genomics of the fungal order Sordariales.</title>
        <authorList>
            <person name="Hensen N."/>
            <person name="Bonometti L."/>
            <person name="Westerberg I."/>
            <person name="Brannstrom I.O."/>
            <person name="Guillou S."/>
            <person name="Cros-Aarteil S."/>
            <person name="Calhoun S."/>
            <person name="Haridas S."/>
            <person name="Kuo A."/>
            <person name="Mondo S."/>
            <person name="Pangilinan J."/>
            <person name="Riley R."/>
            <person name="LaButti K."/>
            <person name="Andreopoulos B."/>
            <person name="Lipzen A."/>
            <person name="Chen C."/>
            <person name="Yan M."/>
            <person name="Daum C."/>
            <person name="Ng V."/>
            <person name="Clum A."/>
            <person name="Steindorff A."/>
            <person name="Ohm R.A."/>
            <person name="Martin F."/>
            <person name="Silar P."/>
            <person name="Natvig D.O."/>
            <person name="Lalanne C."/>
            <person name="Gautier V."/>
            <person name="Ament-Velasquez S.L."/>
            <person name="Kruys A."/>
            <person name="Hutchinson M.I."/>
            <person name="Powell A.J."/>
            <person name="Barry K."/>
            <person name="Miller A.N."/>
            <person name="Grigoriev I.V."/>
            <person name="Debuchy R."/>
            <person name="Gladieux P."/>
            <person name="Hiltunen Thoren M."/>
            <person name="Johannesson H."/>
        </authorList>
    </citation>
    <scope>NUCLEOTIDE SEQUENCE</scope>
    <source>
        <strain evidence="5">CBS 731.68</strain>
    </source>
</reference>
<keyword evidence="1" id="KW-0479">Metal-binding</keyword>
<evidence type="ECO:0000256" key="1">
    <source>
        <dbReference type="ARBA" id="ARBA00022723"/>
    </source>
</evidence>
<evidence type="ECO:0000256" key="3">
    <source>
        <dbReference type="ARBA" id="ARBA00022833"/>
    </source>
</evidence>
<name>A0AAN6TWX3_9PEZI</name>